<comment type="caution">
    <text evidence="4">The sequence shown here is derived from an EMBL/GenBank/DDBJ whole genome shotgun (WGS) entry which is preliminary data.</text>
</comment>
<dbReference type="Pfam" id="PF00206">
    <property type="entry name" value="Lyase_1"/>
    <property type="match status" value="1"/>
</dbReference>
<dbReference type="GO" id="GO:0004056">
    <property type="term" value="F:argininosuccinate lyase activity"/>
    <property type="evidence" value="ECO:0007669"/>
    <property type="project" value="UniProtKB-UniRule"/>
</dbReference>
<feature type="domain" description="Fumarate lyase N-terminal" evidence="2">
    <location>
        <begin position="13"/>
        <end position="292"/>
    </location>
</feature>
<evidence type="ECO:0000313" key="4">
    <source>
        <dbReference type="EMBL" id="RFB00411.1"/>
    </source>
</evidence>
<dbReference type="InterPro" id="IPR022761">
    <property type="entry name" value="Fumarate_lyase_N"/>
</dbReference>
<dbReference type="PANTHER" id="PTHR43814:SF1">
    <property type="entry name" value="ARGININOSUCCINATE LYASE"/>
    <property type="match status" value="1"/>
</dbReference>
<dbReference type="EMBL" id="NMUE01000045">
    <property type="protein sequence ID" value="RFA94009.1"/>
    <property type="molecule type" value="Genomic_DNA"/>
</dbReference>
<keyword evidence="1" id="KW-0028">Amino-acid biosynthesis</keyword>
<dbReference type="UniPathway" id="UPA00068">
    <property type="reaction ID" value="UER00114"/>
</dbReference>
<evidence type="ECO:0000313" key="3">
    <source>
        <dbReference type="EMBL" id="RFA94009.1"/>
    </source>
</evidence>
<comment type="similarity">
    <text evidence="1">Belongs to the lyase 1 family. Argininosuccinate lyase subfamily.</text>
</comment>
<dbReference type="PANTHER" id="PTHR43814">
    <property type="entry name" value="ARGININOSUCCINATE LYASE"/>
    <property type="match status" value="1"/>
</dbReference>
<keyword evidence="1" id="KW-0963">Cytoplasm</keyword>
<dbReference type="EC" id="4.3.2.1" evidence="1"/>
<keyword evidence="1" id="KW-0055">Arginine biosynthesis</keyword>
<dbReference type="AlphaFoldDB" id="A0A371R7C9"/>
<sequence>MSFYRSWIGGTGDLVKKYTSSIKDDVEIAEEVVRVMKGHVAHLVEIGSIPKEAGERIIKALEEVDASELLKEEFEDVHEALEKWLIDKLGEEIGGWVGLGRSRNDHVAAAIRLAALRKAERLREEASRLRCALAKRALEYADCPMPSFTHFQPAQVITFGHYLLAIDELLAEFLHILRGVGDLLNRSPLGAGPAGGVRTPLDRRRLAELVGFKEVVENALYASGSRFFALALASAVVSFLAELSRAVDDFIRWNSPVVGYVNSPDSHVSTSSIMPHKRNLVTLEVLRARIAEALGHFAAMSALVMKVGMGYSLDLQEATRHLWAVLNIATEGMAVFRDFIENMAFNCEKSRKDAEAYFTTSSDTAEDEALKGVPFRKAYFQLASAIKAGTARLLTINEALKRPVYGSANPEEVKRAASRRLALCRPKPL</sequence>
<comment type="pathway">
    <text evidence="1">Amino-acid biosynthesis; L-arginine biosynthesis; L-arginine from L-ornithine and carbamoyl phosphate: step 3/3.</text>
</comment>
<dbReference type="Gene3D" id="1.20.200.10">
    <property type="entry name" value="Fumarase/aspartase (Central domain)"/>
    <property type="match status" value="1"/>
</dbReference>
<keyword evidence="1 4" id="KW-0456">Lyase</keyword>
<dbReference type="InterPro" id="IPR009049">
    <property type="entry name" value="Argininosuccinate_lyase"/>
</dbReference>
<comment type="subcellular location">
    <subcellularLocation>
        <location evidence="1">Cytoplasm</location>
    </subcellularLocation>
</comment>
<comment type="catalytic activity">
    <reaction evidence="1">
        <text>2-(N(omega)-L-arginino)succinate = fumarate + L-arginine</text>
        <dbReference type="Rhea" id="RHEA:24020"/>
        <dbReference type="ChEBI" id="CHEBI:29806"/>
        <dbReference type="ChEBI" id="CHEBI:32682"/>
        <dbReference type="ChEBI" id="CHEBI:57472"/>
        <dbReference type="EC" id="4.3.2.1"/>
    </reaction>
</comment>
<dbReference type="SUPFAM" id="SSF48557">
    <property type="entry name" value="L-aspartase-like"/>
    <property type="match status" value="1"/>
</dbReference>
<dbReference type="InterPro" id="IPR000362">
    <property type="entry name" value="Fumarate_lyase_fam"/>
</dbReference>
<evidence type="ECO:0000256" key="1">
    <source>
        <dbReference type="HAMAP-Rule" id="MF_00006"/>
    </source>
</evidence>
<evidence type="ECO:0000259" key="2">
    <source>
        <dbReference type="Pfam" id="PF00206"/>
    </source>
</evidence>
<dbReference type="Proteomes" id="UP000257123">
    <property type="component" value="Unassembled WGS sequence"/>
</dbReference>
<dbReference type="GO" id="GO:0042450">
    <property type="term" value="P:L-arginine biosynthetic process via ornithine"/>
    <property type="evidence" value="ECO:0007669"/>
    <property type="project" value="InterPro"/>
</dbReference>
<dbReference type="Gene3D" id="1.10.275.10">
    <property type="entry name" value="Fumarase/aspartase (N-terminal domain)"/>
    <property type="match status" value="1"/>
</dbReference>
<dbReference type="GO" id="GO:0005829">
    <property type="term" value="C:cytosol"/>
    <property type="evidence" value="ECO:0007669"/>
    <property type="project" value="TreeGrafter"/>
</dbReference>
<dbReference type="HAMAP" id="MF_00006">
    <property type="entry name" value="Arg_succ_lyase"/>
    <property type="match status" value="1"/>
</dbReference>
<proteinExistence type="inferred from homology"/>
<dbReference type="OrthoDB" id="27337at2157"/>
<dbReference type="EMBL" id="NMUF01000001">
    <property type="protein sequence ID" value="RFB00411.1"/>
    <property type="molecule type" value="Genomic_DNA"/>
</dbReference>
<accession>A0A371R7C9</accession>
<dbReference type="PRINTS" id="PR00149">
    <property type="entry name" value="FUMRATELYASE"/>
</dbReference>
<dbReference type="RefSeq" id="WP_116421793.1">
    <property type="nucleotide sequence ID" value="NZ_NMUE01000045.1"/>
</dbReference>
<name>A0A371R7C9_9CREN</name>
<evidence type="ECO:0000313" key="5">
    <source>
        <dbReference type="Proteomes" id="UP000256877"/>
    </source>
</evidence>
<gene>
    <name evidence="1" type="primary">argH</name>
    <name evidence="3" type="ORF">CGL51_11310</name>
    <name evidence="4" type="ORF">CGL52_00700</name>
</gene>
<dbReference type="PRINTS" id="PR00145">
    <property type="entry name" value="ARGSUCLYASE"/>
</dbReference>
<evidence type="ECO:0000313" key="6">
    <source>
        <dbReference type="Proteomes" id="UP000257123"/>
    </source>
</evidence>
<dbReference type="InterPro" id="IPR024083">
    <property type="entry name" value="Fumarase/histidase_N"/>
</dbReference>
<organism evidence="4 5">
    <name type="scientific">Pyrobaculum aerophilum</name>
    <dbReference type="NCBI Taxonomy" id="13773"/>
    <lineage>
        <taxon>Archaea</taxon>
        <taxon>Thermoproteota</taxon>
        <taxon>Thermoprotei</taxon>
        <taxon>Thermoproteales</taxon>
        <taxon>Thermoproteaceae</taxon>
        <taxon>Pyrobaculum</taxon>
    </lineage>
</organism>
<dbReference type="Gene3D" id="1.10.40.30">
    <property type="entry name" value="Fumarase/aspartase (C-terminal domain)"/>
    <property type="match status" value="1"/>
</dbReference>
<dbReference type="InterPro" id="IPR008948">
    <property type="entry name" value="L-Aspartase-like"/>
</dbReference>
<dbReference type="Proteomes" id="UP000256877">
    <property type="component" value="Unassembled WGS sequence"/>
</dbReference>
<reference evidence="5 6" key="1">
    <citation type="submission" date="2017-07" db="EMBL/GenBank/DDBJ databases">
        <title>Draft genome sequence of aerobic hyperthermophilic archaea, Pyrobaculum aerophilum YKB31 and YKB32.</title>
        <authorList>
            <person name="Mochizuki T."/>
            <person name="Berliner A.J."/>
            <person name="Yoshida-Takashima Y."/>
            <person name="Takaki Y."/>
            <person name="Nunoura T."/>
            <person name="Takai K."/>
        </authorList>
    </citation>
    <scope>NUCLEOTIDE SEQUENCE [LARGE SCALE GENOMIC DNA]</scope>
    <source>
        <strain evidence="3 6">YKB31</strain>
        <strain evidence="4 5">YKB32</strain>
    </source>
</reference>
<protein>
    <recommendedName>
        <fullName evidence="1">Argininosuccinate lyase</fullName>
        <shortName evidence="1">ASAL</shortName>
        <ecNumber evidence="1">4.3.2.1</ecNumber>
    </recommendedName>
    <alternativeName>
        <fullName evidence="1">Arginosuccinase</fullName>
    </alternativeName>
</protein>